<reference evidence="1 2" key="1">
    <citation type="submission" date="2015-01" db="EMBL/GenBank/DDBJ databases">
        <title>Evolution of Trichinella species and genotypes.</title>
        <authorList>
            <person name="Korhonen P.K."/>
            <person name="Edoardo P."/>
            <person name="Giuseppe L.R."/>
            <person name="Gasser R.B."/>
        </authorList>
    </citation>
    <scope>NUCLEOTIDE SEQUENCE [LARGE SCALE GENOMIC DNA]</scope>
    <source>
        <strain evidence="1">ISS37</strain>
    </source>
</reference>
<proteinExistence type="predicted"/>
<evidence type="ECO:0000313" key="2">
    <source>
        <dbReference type="Proteomes" id="UP000054630"/>
    </source>
</evidence>
<evidence type="ECO:0000313" key="1">
    <source>
        <dbReference type="EMBL" id="KRX13703.1"/>
    </source>
</evidence>
<keyword evidence="2" id="KW-1185">Reference proteome</keyword>
<dbReference type="EMBL" id="JYDL01000187">
    <property type="protein sequence ID" value="KRX13703.1"/>
    <property type="molecule type" value="Genomic_DNA"/>
</dbReference>
<sequence>MYRKKIYQHLPPQEGAPGFCVTGWFNQVESDYTVFTQLDLNHPSDGPFDPCSIVFVHGLTF</sequence>
<comment type="caution">
    <text evidence="1">The sequence shown here is derived from an EMBL/GenBank/DDBJ whole genome shotgun (WGS) entry which is preliminary data.</text>
</comment>
<protein>
    <submittedName>
        <fullName evidence="1">Uncharacterized protein</fullName>
    </submittedName>
</protein>
<dbReference type="AlphaFoldDB" id="A0A0V0RGW3"/>
<dbReference type="Proteomes" id="UP000054630">
    <property type="component" value="Unassembled WGS sequence"/>
</dbReference>
<organism evidence="1 2">
    <name type="scientific">Trichinella nelsoni</name>
    <dbReference type="NCBI Taxonomy" id="6336"/>
    <lineage>
        <taxon>Eukaryota</taxon>
        <taxon>Metazoa</taxon>
        <taxon>Ecdysozoa</taxon>
        <taxon>Nematoda</taxon>
        <taxon>Enoplea</taxon>
        <taxon>Dorylaimia</taxon>
        <taxon>Trichinellida</taxon>
        <taxon>Trichinellidae</taxon>
        <taxon>Trichinella</taxon>
    </lineage>
</organism>
<accession>A0A0V0RGW3</accession>
<gene>
    <name evidence="1" type="ORF">T07_8197</name>
</gene>
<name>A0A0V0RGW3_9BILA</name>